<evidence type="ECO:0000256" key="8">
    <source>
        <dbReference type="ARBA" id="ARBA00022692"/>
    </source>
</evidence>
<protein>
    <recommendedName>
        <fullName evidence="6">RING-type E3 ubiquitin transferase</fullName>
        <ecNumber evidence="6">2.3.2.27</ecNumber>
    </recommendedName>
</protein>
<comment type="catalytic activity">
    <reaction evidence="1">
        <text>S-ubiquitinyl-[E2 ubiquitin-conjugating enzyme]-L-cysteine + [acceptor protein]-L-lysine = [E2 ubiquitin-conjugating enzyme]-L-cysteine + N(6)-ubiquitinyl-[acceptor protein]-L-lysine.</text>
        <dbReference type="EC" id="2.3.2.27"/>
    </reaction>
</comment>
<sequence>MPVHQISVVPITKENGNSSGRIRDKSKENEGEKAPGRSGSRSSNISKASSSTQGAALNSVSQTSVTASSQDICSSSGHAKLDVDGSDQTTPVMPINPVSDPAPTTKRQVKRRVRRRRESTGSVGCAKECVGQTRHSRSHKQVHTHSESSSEDEQRSREARSWSREKARRRRSGSRHTQTHPREEQDGIELMSVNSDEGQKENQPPLCKDPDTNAHKKLLSKREERGGQSQAANHRKGSEHGTSRSGSEEEKEPITKTYEERDSGDPDMSVPSPCKCTNPTNQNGATQQASTDDEQEVCRICHCEGDEDCPLITPCHCTGSMRFVHQTCLHQWINSSDTRCCELCKYDFIMETHLKPLRKWEKLQMSKSERRKIFCSVAFHLAAVVCVIWSLYVLIDRSTEEIRQGKSNGVLEWPFWTKLIVVAVGFFGGLIFMYIQCKVYLQLWRKLKAFNRIIFVQNCPETVRNGENRPPPVTQSNGTHGAVEVPVPQTQTNTGGAEVAPV</sequence>
<dbReference type="AlphaFoldDB" id="A0AAN9DBH5"/>
<evidence type="ECO:0000256" key="2">
    <source>
        <dbReference type="ARBA" id="ARBA00004155"/>
    </source>
</evidence>
<keyword evidence="18" id="KW-0968">Cytoplasmic vesicle</keyword>
<feature type="region of interest" description="Disordered" evidence="20">
    <location>
        <begin position="1"/>
        <end position="289"/>
    </location>
</feature>
<dbReference type="PROSITE" id="PS51292">
    <property type="entry name" value="ZF_RING_CH"/>
    <property type="match status" value="1"/>
</dbReference>
<feature type="compositionally biased region" description="Basic residues" evidence="20">
    <location>
        <begin position="166"/>
        <end position="179"/>
    </location>
</feature>
<dbReference type="EC" id="2.3.2.27" evidence="6"/>
<keyword evidence="10" id="KW-0967">Endosome</keyword>
<feature type="compositionally biased region" description="Basic and acidic residues" evidence="20">
    <location>
        <begin position="208"/>
        <end position="226"/>
    </location>
</feature>
<feature type="compositionally biased region" description="Polar residues" evidence="20">
    <location>
        <begin position="275"/>
        <end position="289"/>
    </location>
</feature>
<feature type="compositionally biased region" description="Basic residues" evidence="20">
    <location>
        <begin position="134"/>
        <end position="143"/>
    </location>
</feature>
<evidence type="ECO:0000256" key="12">
    <source>
        <dbReference type="ARBA" id="ARBA00022786"/>
    </source>
</evidence>
<evidence type="ECO:0000256" key="9">
    <source>
        <dbReference type="ARBA" id="ARBA00022723"/>
    </source>
</evidence>
<comment type="caution">
    <text evidence="24">The sequence shown here is derived from an EMBL/GenBank/DDBJ whole genome shotgun (WGS) entry which is preliminary data.</text>
</comment>
<evidence type="ECO:0000256" key="1">
    <source>
        <dbReference type="ARBA" id="ARBA00000900"/>
    </source>
</evidence>
<keyword evidence="11 19" id="KW-0863">Zinc-finger</keyword>
<feature type="transmembrane region" description="Helical" evidence="21">
    <location>
        <begin position="373"/>
        <end position="395"/>
    </location>
</feature>
<accession>A0AAN9DBH5</accession>
<feature type="compositionally biased region" description="Basic residues" evidence="20">
    <location>
        <begin position="107"/>
        <end position="117"/>
    </location>
</feature>
<organism evidence="24 25">
    <name type="scientific">Phoxinus phoxinus</name>
    <name type="common">Eurasian minnow</name>
    <dbReference type="NCBI Taxonomy" id="58324"/>
    <lineage>
        <taxon>Eukaryota</taxon>
        <taxon>Metazoa</taxon>
        <taxon>Chordata</taxon>
        <taxon>Craniata</taxon>
        <taxon>Vertebrata</taxon>
        <taxon>Euteleostomi</taxon>
        <taxon>Actinopterygii</taxon>
        <taxon>Neopterygii</taxon>
        <taxon>Teleostei</taxon>
        <taxon>Ostariophysi</taxon>
        <taxon>Cypriniformes</taxon>
        <taxon>Leuciscidae</taxon>
        <taxon>Phoxininae</taxon>
        <taxon>Phoxinus</taxon>
    </lineage>
</organism>
<keyword evidence="25" id="KW-1185">Reference proteome</keyword>
<reference evidence="24 25" key="1">
    <citation type="submission" date="2024-02" db="EMBL/GenBank/DDBJ databases">
        <title>Chromosome-level genome assembly of the Eurasian Minnow (Phoxinus phoxinus).</title>
        <authorList>
            <person name="Oriowo T.O."/>
            <person name="Martin S."/>
            <person name="Stange M."/>
            <person name="Chrysostomakis Y."/>
            <person name="Brown T."/>
            <person name="Winkler S."/>
            <person name="Kukowka S."/>
            <person name="Myers E.W."/>
            <person name="Bohne A."/>
        </authorList>
    </citation>
    <scope>NUCLEOTIDE SEQUENCE [LARGE SCALE GENOMIC DNA]</scope>
    <source>
        <strain evidence="24">ZFMK-TIS-60720</strain>
        <tissue evidence="24">Whole Organism</tissue>
    </source>
</reference>
<evidence type="ECO:0000313" key="24">
    <source>
        <dbReference type="EMBL" id="KAK7166454.1"/>
    </source>
</evidence>
<dbReference type="GO" id="GO:0008270">
    <property type="term" value="F:zinc ion binding"/>
    <property type="evidence" value="ECO:0007669"/>
    <property type="project" value="UniProtKB-KW"/>
</dbReference>
<proteinExistence type="predicted"/>
<evidence type="ECO:0000256" key="20">
    <source>
        <dbReference type="SAM" id="MobiDB-lite"/>
    </source>
</evidence>
<evidence type="ECO:0000256" key="6">
    <source>
        <dbReference type="ARBA" id="ARBA00012483"/>
    </source>
</evidence>
<feature type="compositionally biased region" description="Basic and acidic residues" evidence="20">
    <location>
        <begin position="21"/>
        <end position="35"/>
    </location>
</feature>
<evidence type="ECO:0000256" key="3">
    <source>
        <dbReference type="ARBA" id="ARBA00004439"/>
    </source>
</evidence>
<evidence type="ECO:0000256" key="15">
    <source>
        <dbReference type="ARBA" id="ARBA00022989"/>
    </source>
</evidence>
<evidence type="ECO:0000256" key="5">
    <source>
        <dbReference type="ARBA" id="ARBA00004906"/>
    </source>
</evidence>
<keyword evidence="16 21" id="KW-0472">Membrane</keyword>
<dbReference type="PROSITE" id="PS50089">
    <property type="entry name" value="ZF_RING_2"/>
    <property type="match status" value="1"/>
</dbReference>
<comment type="pathway">
    <text evidence="5">Protein modification; protein ubiquitination.</text>
</comment>
<keyword evidence="9" id="KW-0479">Metal-binding</keyword>
<keyword evidence="8 21" id="KW-0812">Transmembrane</keyword>
<evidence type="ECO:0000256" key="16">
    <source>
        <dbReference type="ARBA" id="ARBA00023136"/>
    </source>
</evidence>
<evidence type="ECO:0000313" key="25">
    <source>
        <dbReference type="Proteomes" id="UP001364617"/>
    </source>
</evidence>
<evidence type="ECO:0000256" key="21">
    <source>
        <dbReference type="SAM" id="Phobius"/>
    </source>
</evidence>
<dbReference type="PANTHER" id="PTHR45981">
    <property type="entry name" value="LD02310P"/>
    <property type="match status" value="1"/>
</dbReference>
<evidence type="ECO:0000259" key="23">
    <source>
        <dbReference type="PROSITE" id="PS51292"/>
    </source>
</evidence>
<keyword evidence="17" id="KW-0458">Lysosome</keyword>
<dbReference type="Proteomes" id="UP001364617">
    <property type="component" value="Unassembled WGS sequence"/>
</dbReference>
<dbReference type="GO" id="GO:0061630">
    <property type="term" value="F:ubiquitin protein ligase activity"/>
    <property type="evidence" value="ECO:0007669"/>
    <property type="project" value="UniProtKB-EC"/>
</dbReference>
<feature type="compositionally biased region" description="Basic and acidic residues" evidence="20">
    <location>
        <begin position="144"/>
        <end position="165"/>
    </location>
</feature>
<evidence type="ECO:0000256" key="18">
    <source>
        <dbReference type="ARBA" id="ARBA00023329"/>
    </source>
</evidence>
<dbReference type="InterPro" id="IPR013083">
    <property type="entry name" value="Znf_RING/FYVE/PHD"/>
</dbReference>
<evidence type="ECO:0000256" key="11">
    <source>
        <dbReference type="ARBA" id="ARBA00022771"/>
    </source>
</evidence>
<keyword evidence="14" id="KW-0391">Immunity</keyword>
<evidence type="ECO:0000256" key="13">
    <source>
        <dbReference type="ARBA" id="ARBA00022833"/>
    </source>
</evidence>
<feature type="domain" description="RING-type" evidence="22">
    <location>
        <begin position="298"/>
        <end position="345"/>
    </location>
</feature>
<dbReference type="Pfam" id="PF12906">
    <property type="entry name" value="RINGv"/>
    <property type="match status" value="1"/>
</dbReference>
<feature type="compositionally biased region" description="Basic and acidic residues" evidence="20">
    <location>
        <begin position="236"/>
        <end position="264"/>
    </location>
</feature>
<keyword evidence="13" id="KW-0862">Zinc</keyword>
<dbReference type="EMBL" id="JAYKXH010000006">
    <property type="protein sequence ID" value="KAK7166454.1"/>
    <property type="molecule type" value="Genomic_DNA"/>
</dbReference>
<dbReference type="GO" id="GO:0005765">
    <property type="term" value="C:lysosomal membrane"/>
    <property type="evidence" value="ECO:0007669"/>
    <property type="project" value="UniProtKB-SubCell"/>
</dbReference>
<dbReference type="GO" id="GO:0002376">
    <property type="term" value="P:immune system process"/>
    <property type="evidence" value="ECO:0007669"/>
    <property type="project" value="UniProtKB-KW"/>
</dbReference>
<feature type="domain" description="RING-CH-type" evidence="23">
    <location>
        <begin position="290"/>
        <end position="351"/>
    </location>
</feature>
<dbReference type="GO" id="GO:0031901">
    <property type="term" value="C:early endosome membrane"/>
    <property type="evidence" value="ECO:0007669"/>
    <property type="project" value="UniProtKB-SubCell"/>
</dbReference>
<keyword evidence="12" id="KW-0833">Ubl conjugation pathway</keyword>
<dbReference type="GO" id="GO:0016567">
    <property type="term" value="P:protein ubiquitination"/>
    <property type="evidence" value="ECO:0007669"/>
    <property type="project" value="UniProtKB-ARBA"/>
</dbReference>
<feature type="compositionally biased region" description="Low complexity" evidence="20">
    <location>
        <begin position="38"/>
        <end position="51"/>
    </location>
</feature>
<keyword evidence="15 21" id="KW-1133">Transmembrane helix</keyword>
<evidence type="ECO:0000256" key="4">
    <source>
        <dbReference type="ARBA" id="ARBA00004520"/>
    </source>
</evidence>
<feature type="region of interest" description="Disordered" evidence="20">
    <location>
        <begin position="466"/>
        <end position="502"/>
    </location>
</feature>
<name>A0AAN9DBH5_9TELE</name>
<evidence type="ECO:0000256" key="7">
    <source>
        <dbReference type="ARBA" id="ARBA00022679"/>
    </source>
</evidence>
<feature type="compositionally biased region" description="Low complexity" evidence="20">
    <location>
        <begin position="59"/>
        <end position="70"/>
    </location>
</feature>
<evidence type="ECO:0000259" key="22">
    <source>
        <dbReference type="PROSITE" id="PS50089"/>
    </source>
</evidence>
<dbReference type="SMART" id="SM00744">
    <property type="entry name" value="RINGv"/>
    <property type="match status" value="1"/>
</dbReference>
<evidence type="ECO:0000256" key="14">
    <source>
        <dbReference type="ARBA" id="ARBA00022859"/>
    </source>
</evidence>
<dbReference type="Gene3D" id="3.30.40.10">
    <property type="entry name" value="Zinc/RING finger domain, C3HC4 (zinc finger)"/>
    <property type="match status" value="1"/>
</dbReference>
<evidence type="ECO:0000256" key="10">
    <source>
        <dbReference type="ARBA" id="ARBA00022753"/>
    </source>
</evidence>
<dbReference type="FunFam" id="3.30.40.10:FF:000043">
    <property type="entry name" value="Putative e3 ubiquitin-protein ligase march8"/>
    <property type="match status" value="1"/>
</dbReference>
<dbReference type="SUPFAM" id="SSF57850">
    <property type="entry name" value="RING/U-box"/>
    <property type="match status" value="1"/>
</dbReference>
<evidence type="ECO:0000256" key="19">
    <source>
        <dbReference type="PROSITE-ProRule" id="PRU00175"/>
    </source>
</evidence>
<feature type="transmembrane region" description="Helical" evidence="21">
    <location>
        <begin position="415"/>
        <end position="435"/>
    </location>
</feature>
<evidence type="ECO:0000256" key="17">
    <source>
        <dbReference type="ARBA" id="ARBA00023228"/>
    </source>
</evidence>
<comment type="subcellular location">
    <subcellularLocation>
        <location evidence="3">Cytoplasmic vesicle membrane</location>
        <topology evidence="3">Multi-pass membrane protein</topology>
    </subcellularLocation>
    <subcellularLocation>
        <location evidence="4">Early endosome membrane</location>
        <topology evidence="4">Multi-pass membrane protein</topology>
    </subcellularLocation>
    <subcellularLocation>
        <location evidence="2">Lysosome membrane</location>
        <topology evidence="2">Multi-pass membrane protein</topology>
    </subcellularLocation>
</comment>
<gene>
    <name evidence="24" type="ORF">R3I93_006277</name>
</gene>
<dbReference type="InterPro" id="IPR011016">
    <property type="entry name" value="Znf_RING-CH"/>
</dbReference>
<dbReference type="InterPro" id="IPR001841">
    <property type="entry name" value="Znf_RING"/>
</dbReference>
<keyword evidence="7" id="KW-0808">Transferase</keyword>